<feature type="compositionally biased region" description="Basic residues" evidence="2">
    <location>
        <begin position="213"/>
        <end position="222"/>
    </location>
</feature>
<feature type="region of interest" description="Disordered" evidence="2">
    <location>
        <begin position="296"/>
        <end position="449"/>
    </location>
</feature>
<evidence type="ECO:0000313" key="4">
    <source>
        <dbReference type="Proteomes" id="UP000076532"/>
    </source>
</evidence>
<keyword evidence="4" id="KW-1185">Reference proteome</keyword>
<feature type="compositionally biased region" description="Polar residues" evidence="2">
    <location>
        <begin position="257"/>
        <end position="269"/>
    </location>
</feature>
<feature type="compositionally biased region" description="Polar residues" evidence="2">
    <location>
        <begin position="175"/>
        <end position="207"/>
    </location>
</feature>
<feature type="compositionally biased region" description="Low complexity" evidence="2">
    <location>
        <begin position="310"/>
        <end position="335"/>
    </location>
</feature>
<reference evidence="3 4" key="1">
    <citation type="journal article" date="2016" name="Mol. Biol. Evol.">
        <title>Comparative Genomics of Early-Diverging Mushroom-Forming Fungi Provides Insights into the Origins of Lignocellulose Decay Capabilities.</title>
        <authorList>
            <person name="Nagy L.G."/>
            <person name="Riley R."/>
            <person name="Tritt A."/>
            <person name="Adam C."/>
            <person name="Daum C."/>
            <person name="Floudas D."/>
            <person name="Sun H."/>
            <person name="Yadav J.S."/>
            <person name="Pangilinan J."/>
            <person name="Larsson K.H."/>
            <person name="Matsuura K."/>
            <person name="Barry K."/>
            <person name="Labutti K."/>
            <person name="Kuo R."/>
            <person name="Ohm R.A."/>
            <person name="Bhattacharya S.S."/>
            <person name="Shirouzu T."/>
            <person name="Yoshinaga Y."/>
            <person name="Martin F.M."/>
            <person name="Grigoriev I.V."/>
            <person name="Hibbett D.S."/>
        </authorList>
    </citation>
    <scope>NUCLEOTIDE SEQUENCE [LARGE SCALE GENOMIC DNA]</scope>
    <source>
        <strain evidence="3 4">CBS 109695</strain>
    </source>
</reference>
<feature type="compositionally biased region" description="Acidic residues" evidence="2">
    <location>
        <begin position="347"/>
        <end position="360"/>
    </location>
</feature>
<feature type="coiled-coil region" evidence="1">
    <location>
        <begin position="38"/>
        <end position="121"/>
    </location>
</feature>
<feature type="compositionally biased region" description="Polar residues" evidence="2">
    <location>
        <begin position="336"/>
        <end position="345"/>
    </location>
</feature>
<dbReference type="AlphaFoldDB" id="A0A166W6W8"/>
<feature type="compositionally biased region" description="Polar residues" evidence="2">
    <location>
        <begin position="388"/>
        <end position="405"/>
    </location>
</feature>
<evidence type="ECO:0000256" key="2">
    <source>
        <dbReference type="SAM" id="MobiDB-lite"/>
    </source>
</evidence>
<protein>
    <submittedName>
        <fullName evidence="3">Uncharacterized protein</fullName>
    </submittedName>
</protein>
<proteinExistence type="predicted"/>
<dbReference type="EMBL" id="KV417482">
    <property type="protein sequence ID" value="KZP33449.1"/>
    <property type="molecule type" value="Genomic_DNA"/>
</dbReference>
<gene>
    <name evidence="3" type="ORF">FIBSPDRAFT_1036014</name>
</gene>
<organism evidence="3 4">
    <name type="scientific">Athelia psychrophila</name>
    <dbReference type="NCBI Taxonomy" id="1759441"/>
    <lineage>
        <taxon>Eukaryota</taxon>
        <taxon>Fungi</taxon>
        <taxon>Dikarya</taxon>
        <taxon>Basidiomycota</taxon>
        <taxon>Agaricomycotina</taxon>
        <taxon>Agaricomycetes</taxon>
        <taxon>Agaricomycetidae</taxon>
        <taxon>Atheliales</taxon>
        <taxon>Atheliaceae</taxon>
        <taxon>Athelia</taxon>
    </lineage>
</organism>
<feature type="region of interest" description="Disordered" evidence="2">
    <location>
        <begin position="165"/>
        <end position="283"/>
    </location>
</feature>
<evidence type="ECO:0000313" key="3">
    <source>
        <dbReference type="EMBL" id="KZP33449.1"/>
    </source>
</evidence>
<name>A0A166W6W8_9AGAM</name>
<keyword evidence="1" id="KW-0175">Coiled coil</keyword>
<dbReference type="OrthoDB" id="3269067at2759"/>
<evidence type="ECO:0000256" key="1">
    <source>
        <dbReference type="SAM" id="Coils"/>
    </source>
</evidence>
<feature type="compositionally biased region" description="Low complexity" evidence="2">
    <location>
        <begin position="417"/>
        <end position="426"/>
    </location>
</feature>
<sequence length="449" mass="49507">MSTFKAPPSTVLADAISTLSKSANHALALVDAEARTQIAKANAETRDAIRERDALKQLLHETQLAEKSLKEEIGAWKAATEKVEITNQHQMETIGQLRQDARQWKDQCLRLEETSRDWKEQFVRVEQERVGYLSRIEELMAERMIYHIPQPLSLNPNLFAPHSGYGEAQELPAPSMTTKRLPTTSKTFQSNGHNPNASLSASDQDSPSEYHYHQHRSRSSKLRPREGETPVSPPSQQGRSRAHTLQAPLSKTPRADPSSSHTYNQTSPTRIALQEDSRPAPRQQIIRRVTATIHTHVKEEVDDDDMEEFVSASASAGPSSPAPVVVSSGGNPSGSRNSTRPNKQSAQDDDDYSEEGDDDQEVRGARKSRRLPSSSSGTEDEGEDELNLMSQTTDAGKEVPSTNTRRATDTPLRPKARTSASKSRGSSGKKRKVAANRPLGGSAVKARRI</sequence>
<dbReference type="Proteomes" id="UP000076532">
    <property type="component" value="Unassembled WGS sequence"/>
</dbReference>
<accession>A0A166W6W8</accession>